<sequence>MSSILFIPGLLNDAELFRDQLGYLSARFDCHVADITQAGSLEDMAQAALEHAPKRFTLVGFSLGGFVAQEILRQAPKRVERLALLNTACRVDSARRQESRDATNRLARQPGRFLGIGEGLLKSYFHPDNMKKPALTERVRDMTKRLGADVLVRQNSVQRRDGETVLQRFRGPTLVLCGENDAITSVSDHMEMASFIPFADLVILSRAGHMTPIERPMGVATAIEALMARDI</sequence>
<dbReference type="EMBL" id="JBHSSW010000005">
    <property type="protein sequence ID" value="MFC6197550.1"/>
    <property type="molecule type" value="Genomic_DNA"/>
</dbReference>
<dbReference type="GO" id="GO:0016787">
    <property type="term" value="F:hydrolase activity"/>
    <property type="evidence" value="ECO:0007669"/>
    <property type="project" value="UniProtKB-KW"/>
</dbReference>
<dbReference type="InterPro" id="IPR050266">
    <property type="entry name" value="AB_hydrolase_sf"/>
</dbReference>
<reference evidence="3" key="1">
    <citation type="journal article" date="2019" name="Int. J. Syst. Evol. Microbiol.">
        <title>The Global Catalogue of Microorganisms (GCM) 10K type strain sequencing project: providing services to taxonomists for standard genome sequencing and annotation.</title>
        <authorList>
            <consortium name="The Broad Institute Genomics Platform"/>
            <consortium name="The Broad Institute Genome Sequencing Center for Infectious Disease"/>
            <person name="Wu L."/>
            <person name="Ma J."/>
        </authorList>
    </citation>
    <scope>NUCLEOTIDE SEQUENCE [LARGE SCALE GENOMIC DNA]</scope>
    <source>
        <strain evidence="3">CGMCC-1.15741</strain>
    </source>
</reference>
<evidence type="ECO:0000313" key="2">
    <source>
        <dbReference type="EMBL" id="MFC6197550.1"/>
    </source>
</evidence>
<feature type="domain" description="AB hydrolase-1" evidence="1">
    <location>
        <begin position="4"/>
        <end position="216"/>
    </location>
</feature>
<dbReference type="PANTHER" id="PTHR43798">
    <property type="entry name" value="MONOACYLGLYCEROL LIPASE"/>
    <property type="match status" value="1"/>
</dbReference>
<comment type="caution">
    <text evidence="2">The sequence shown here is derived from an EMBL/GenBank/DDBJ whole genome shotgun (WGS) entry which is preliminary data.</text>
</comment>
<dbReference type="RefSeq" id="WP_377376623.1">
    <property type="nucleotide sequence ID" value="NZ_JBHSSW010000005.1"/>
</dbReference>
<proteinExistence type="predicted"/>
<accession>A0ABW1S7L0</accession>
<dbReference type="InterPro" id="IPR029058">
    <property type="entry name" value="AB_hydrolase_fold"/>
</dbReference>
<protein>
    <submittedName>
        <fullName evidence="2">Alpha/beta fold hydrolase</fullName>
    </submittedName>
</protein>
<dbReference type="SUPFAM" id="SSF53474">
    <property type="entry name" value="alpha/beta-Hydrolases"/>
    <property type="match status" value="1"/>
</dbReference>
<dbReference type="Proteomes" id="UP001596303">
    <property type="component" value="Unassembled WGS sequence"/>
</dbReference>
<keyword evidence="2" id="KW-0378">Hydrolase</keyword>
<evidence type="ECO:0000259" key="1">
    <source>
        <dbReference type="Pfam" id="PF00561"/>
    </source>
</evidence>
<dbReference type="Pfam" id="PF00561">
    <property type="entry name" value="Abhydrolase_1"/>
    <property type="match status" value="1"/>
</dbReference>
<name>A0ABW1S7L0_9PROT</name>
<gene>
    <name evidence="2" type="ORF">ACFQDM_05645</name>
</gene>
<keyword evidence="3" id="KW-1185">Reference proteome</keyword>
<dbReference type="PANTHER" id="PTHR43798:SF29">
    <property type="entry name" value="AB HYDROLASE-1 DOMAIN-CONTAINING PROTEIN"/>
    <property type="match status" value="1"/>
</dbReference>
<dbReference type="PRINTS" id="PR00111">
    <property type="entry name" value="ABHYDROLASE"/>
</dbReference>
<dbReference type="InterPro" id="IPR000073">
    <property type="entry name" value="AB_hydrolase_1"/>
</dbReference>
<evidence type="ECO:0000313" key="3">
    <source>
        <dbReference type="Proteomes" id="UP001596303"/>
    </source>
</evidence>
<organism evidence="2 3">
    <name type="scientific">Ponticaulis profundi</name>
    <dbReference type="NCBI Taxonomy" id="2665222"/>
    <lineage>
        <taxon>Bacteria</taxon>
        <taxon>Pseudomonadati</taxon>
        <taxon>Pseudomonadota</taxon>
        <taxon>Alphaproteobacteria</taxon>
        <taxon>Hyphomonadales</taxon>
        <taxon>Hyphomonadaceae</taxon>
        <taxon>Ponticaulis</taxon>
    </lineage>
</organism>
<dbReference type="Gene3D" id="3.40.50.1820">
    <property type="entry name" value="alpha/beta hydrolase"/>
    <property type="match status" value="1"/>
</dbReference>